<protein>
    <submittedName>
        <fullName evidence="1">Uncharacterized protein</fullName>
    </submittedName>
</protein>
<name>A0AAD3Y509_NEPGR</name>
<proteinExistence type="predicted"/>
<reference evidence="1" key="1">
    <citation type="submission" date="2023-05" db="EMBL/GenBank/DDBJ databases">
        <title>Nepenthes gracilis genome sequencing.</title>
        <authorList>
            <person name="Fukushima K."/>
        </authorList>
    </citation>
    <scope>NUCLEOTIDE SEQUENCE</scope>
    <source>
        <strain evidence="1">SING2019-196</strain>
    </source>
</reference>
<sequence>MLVGPPREAHRMTNKEPGHLRIELPGFNVLNCKHFRDIIFQLPRLPSFCKEDEESTDLFCSWLPAGSTVPSIITASSMLEVVSLLSEPSPPICEAANMGVAYAGLAIAAEYVDVFGLSRMNDSCSSG</sequence>
<evidence type="ECO:0000313" key="1">
    <source>
        <dbReference type="EMBL" id="GMH29443.1"/>
    </source>
</evidence>
<dbReference type="AlphaFoldDB" id="A0AAD3Y509"/>
<organism evidence="1 2">
    <name type="scientific">Nepenthes gracilis</name>
    <name type="common">Slender pitcher plant</name>
    <dbReference type="NCBI Taxonomy" id="150966"/>
    <lineage>
        <taxon>Eukaryota</taxon>
        <taxon>Viridiplantae</taxon>
        <taxon>Streptophyta</taxon>
        <taxon>Embryophyta</taxon>
        <taxon>Tracheophyta</taxon>
        <taxon>Spermatophyta</taxon>
        <taxon>Magnoliopsida</taxon>
        <taxon>eudicotyledons</taxon>
        <taxon>Gunneridae</taxon>
        <taxon>Pentapetalae</taxon>
        <taxon>Caryophyllales</taxon>
        <taxon>Nepenthaceae</taxon>
        <taxon>Nepenthes</taxon>
    </lineage>
</organism>
<gene>
    <name evidence="1" type="ORF">Nepgr_031286</name>
</gene>
<accession>A0AAD3Y509</accession>
<dbReference type="EMBL" id="BSYO01000036">
    <property type="protein sequence ID" value="GMH29443.1"/>
    <property type="molecule type" value="Genomic_DNA"/>
</dbReference>
<evidence type="ECO:0000313" key="2">
    <source>
        <dbReference type="Proteomes" id="UP001279734"/>
    </source>
</evidence>
<keyword evidence="2" id="KW-1185">Reference proteome</keyword>
<dbReference type="Proteomes" id="UP001279734">
    <property type="component" value="Unassembled WGS sequence"/>
</dbReference>
<comment type="caution">
    <text evidence="1">The sequence shown here is derived from an EMBL/GenBank/DDBJ whole genome shotgun (WGS) entry which is preliminary data.</text>
</comment>